<evidence type="ECO:0000313" key="1">
    <source>
        <dbReference type="EMBL" id="KAG6635561.1"/>
    </source>
</evidence>
<name>A0A8T1P122_CARIL</name>
<reference evidence="1" key="1">
    <citation type="submission" date="2020-12" db="EMBL/GenBank/DDBJ databases">
        <title>WGS assembly of Carya illinoinensis cv. Pawnee.</title>
        <authorList>
            <person name="Platts A."/>
            <person name="Shu S."/>
            <person name="Wright S."/>
            <person name="Barry K."/>
            <person name="Edger P."/>
            <person name="Pires J.C."/>
            <person name="Schmutz J."/>
        </authorList>
    </citation>
    <scope>NUCLEOTIDE SEQUENCE</scope>
    <source>
        <tissue evidence="1">Leaf</tissue>
    </source>
</reference>
<dbReference type="EMBL" id="CM031819">
    <property type="protein sequence ID" value="KAG6635561.1"/>
    <property type="molecule type" value="Genomic_DNA"/>
</dbReference>
<dbReference type="Proteomes" id="UP000811609">
    <property type="component" value="Chromosome 11"/>
</dbReference>
<proteinExistence type="predicted"/>
<sequence length="35" mass="4117">MEETIGKAWARLMYVYMARTINRVLALIDPIHPSR</sequence>
<organism evidence="1 2">
    <name type="scientific">Carya illinoinensis</name>
    <name type="common">Pecan</name>
    <dbReference type="NCBI Taxonomy" id="32201"/>
    <lineage>
        <taxon>Eukaryota</taxon>
        <taxon>Viridiplantae</taxon>
        <taxon>Streptophyta</taxon>
        <taxon>Embryophyta</taxon>
        <taxon>Tracheophyta</taxon>
        <taxon>Spermatophyta</taxon>
        <taxon>Magnoliopsida</taxon>
        <taxon>eudicotyledons</taxon>
        <taxon>Gunneridae</taxon>
        <taxon>Pentapetalae</taxon>
        <taxon>rosids</taxon>
        <taxon>fabids</taxon>
        <taxon>Fagales</taxon>
        <taxon>Juglandaceae</taxon>
        <taxon>Carya</taxon>
    </lineage>
</organism>
<gene>
    <name evidence="1" type="ORF">CIPAW_11G051100</name>
</gene>
<protein>
    <submittedName>
        <fullName evidence="1">Uncharacterized protein</fullName>
    </submittedName>
</protein>
<comment type="caution">
    <text evidence="1">The sequence shown here is derived from an EMBL/GenBank/DDBJ whole genome shotgun (WGS) entry which is preliminary data.</text>
</comment>
<keyword evidence="2" id="KW-1185">Reference proteome</keyword>
<accession>A0A8T1P122</accession>
<dbReference type="AlphaFoldDB" id="A0A8T1P122"/>
<evidence type="ECO:0000313" key="2">
    <source>
        <dbReference type="Proteomes" id="UP000811609"/>
    </source>
</evidence>